<keyword evidence="1" id="KW-0121">Carboxypeptidase</keyword>
<dbReference type="SUPFAM" id="SSF49464">
    <property type="entry name" value="Carboxypeptidase regulatory domain-like"/>
    <property type="match status" value="1"/>
</dbReference>
<name>A0A4Q1JJP2_9BACT</name>
<dbReference type="Pfam" id="PF13715">
    <property type="entry name" value="CarbopepD_reg_2"/>
    <property type="match status" value="1"/>
</dbReference>
<protein>
    <submittedName>
        <fullName evidence="1">Carboxypeptidase-like regulatory domain-containing protein</fullName>
    </submittedName>
</protein>
<accession>A0A4Q1JJP2</accession>
<gene>
    <name evidence="1" type="ORF">EO244_12510</name>
</gene>
<evidence type="ECO:0000313" key="2">
    <source>
        <dbReference type="Proteomes" id="UP000289703"/>
    </source>
</evidence>
<dbReference type="EMBL" id="SAXA01000011">
    <property type="protein sequence ID" value="RXQ91560.1"/>
    <property type="molecule type" value="Genomic_DNA"/>
</dbReference>
<proteinExistence type="predicted"/>
<keyword evidence="1" id="KW-0645">Protease</keyword>
<dbReference type="InterPro" id="IPR008969">
    <property type="entry name" value="CarboxyPept-like_regulatory"/>
</dbReference>
<dbReference type="OrthoDB" id="1489599at2"/>
<comment type="caution">
    <text evidence="1">The sequence shown here is derived from an EMBL/GenBank/DDBJ whole genome shotgun (WGS) entry which is preliminary data.</text>
</comment>
<dbReference type="RefSeq" id="WP_129255013.1">
    <property type="nucleotide sequence ID" value="NZ_SAXA01000011.1"/>
</dbReference>
<dbReference type="Proteomes" id="UP000289703">
    <property type="component" value="Unassembled WGS sequence"/>
</dbReference>
<organism evidence="1 2">
    <name type="scientific">Ancylomarina salipaludis</name>
    <dbReference type="NCBI Taxonomy" id="2501299"/>
    <lineage>
        <taxon>Bacteria</taxon>
        <taxon>Pseudomonadati</taxon>
        <taxon>Bacteroidota</taxon>
        <taxon>Bacteroidia</taxon>
        <taxon>Marinilabiliales</taxon>
        <taxon>Marinifilaceae</taxon>
        <taxon>Ancylomarina</taxon>
    </lineage>
</organism>
<dbReference type="GO" id="GO:0004180">
    <property type="term" value="F:carboxypeptidase activity"/>
    <property type="evidence" value="ECO:0007669"/>
    <property type="project" value="UniProtKB-KW"/>
</dbReference>
<keyword evidence="1" id="KW-0378">Hydrolase</keyword>
<sequence length="523" mass="60567">MLKPITHIIIKIQTKTLFLLFCLLMISGVSLSQNNGLNQRISIDLKNLSLENALDSIAKKTNTYFTYDASILIGKPRVNLVAKNEMLKLVLRQIIPDTTLNFQLINKQIIIVPTSLRENITRKILKPQLNTKKISGRILDKRNKKALAYASIGIRGKTIGTISNVDGEFLLNIQAEHFNDTLVISFIGLKNTEIPLAQLSTDDIRIELEEDYISLQEVIIRNTDPLALLKSVINNFSKNYPEHPSLLTAFYRESVSKNKNYMIYLESILDIYKSSYQSYNRIDMAKIFQSRKIYDSSRLDTVSLRLKGGVEGCLQLDIVKNKIDFLNLENLSFYYFQMDGISSFNNHPVYIIQFQPKPDLSELLMQGTLYIDTRSLAIIRAEFSYPLKRINETKNHFIAQKSSKTKVRPLKIEYDVSYKNINGKYYLNHTKGNLKFKVRHKRNFFSKTFETCFEMAITQVDTNNVERFKYKERLRPNTVLSKSRLPYDSEFWGSQNYIEPEESIQHALERINANMQQVAKKDD</sequence>
<reference evidence="1 2" key="1">
    <citation type="submission" date="2019-01" db="EMBL/GenBank/DDBJ databases">
        <title>Ancylomarina salipaludis sp. nov., isolated from a salt marsh.</title>
        <authorList>
            <person name="Yoon J.-H."/>
        </authorList>
    </citation>
    <scope>NUCLEOTIDE SEQUENCE [LARGE SCALE GENOMIC DNA]</scope>
    <source>
        <strain evidence="1 2">SHSM-M15</strain>
    </source>
</reference>
<dbReference type="AlphaFoldDB" id="A0A4Q1JJP2"/>
<evidence type="ECO:0000313" key="1">
    <source>
        <dbReference type="EMBL" id="RXQ91560.1"/>
    </source>
</evidence>
<keyword evidence="2" id="KW-1185">Reference proteome</keyword>